<dbReference type="GO" id="GO:1904680">
    <property type="term" value="F:peptide transmembrane transporter activity"/>
    <property type="evidence" value="ECO:0007669"/>
    <property type="project" value="TreeGrafter"/>
</dbReference>
<gene>
    <name evidence="4" type="ORF">Afe05nite_23600</name>
</gene>
<name>A0A919IY00_9ACTN</name>
<dbReference type="Pfam" id="PF00496">
    <property type="entry name" value="SBP_bac_5"/>
    <property type="match status" value="1"/>
</dbReference>
<evidence type="ECO:0000313" key="5">
    <source>
        <dbReference type="Proteomes" id="UP000598174"/>
    </source>
</evidence>
<dbReference type="GO" id="GO:0015833">
    <property type="term" value="P:peptide transport"/>
    <property type="evidence" value="ECO:0007669"/>
    <property type="project" value="TreeGrafter"/>
</dbReference>
<dbReference type="GO" id="GO:0042597">
    <property type="term" value="C:periplasmic space"/>
    <property type="evidence" value="ECO:0007669"/>
    <property type="project" value="UniProtKB-ARBA"/>
</dbReference>
<dbReference type="GO" id="GO:0043190">
    <property type="term" value="C:ATP-binding cassette (ABC) transporter complex"/>
    <property type="evidence" value="ECO:0007669"/>
    <property type="project" value="InterPro"/>
</dbReference>
<evidence type="ECO:0000256" key="2">
    <source>
        <dbReference type="SAM" id="SignalP"/>
    </source>
</evidence>
<feature type="region of interest" description="Disordered" evidence="1">
    <location>
        <begin position="25"/>
        <end position="46"/>
    </location>
</feature>
<feature type="domain" description="Solute-binding protein family 5" evidence="3">
    <location>
        <begin position="114"/>
        <end position="465"/>
    </location>
</feature>
<dbReference type="SUPFAM" id="SSF53850">
    <property type="entry name" value="Periplasmic binding protein-like II"/>
    <property type="match status" value="1"/>
</dbReference>
<feature type="signal peptide" evidence="2">
    <location>
        <begin position="1"/>
        <end position="18"/>
    </location>
</feature>
<dbReference type="AlphaFoldDB" id="A0A919IY00"/>
<keyword evidence="5" id="KW-1185">Reference proteome</keyword>
<dbReference type="InterPro" id="IPR000914">
    <property type="entry name" value="SBP_5_dom"/>
</dbReference>
<dbReference type="InterPro" id="IPR039424">
    <property type="entry name" value="SBP_5"/>
</dbReference>
<dbReference type="Proteomes" id="UP000598174">
    <property type="component" value="Unassembled WGS sequence"/>
</dbReference>
<dbReference type="EMBL" id="BOMM01000016">
    <property type="protein sequence ID" value="GIE10520.1"/>
    <property type="molecule type" value="Genomic_DNA"/>
</dbReference>
<comment type="caution">
    <text evidence="4">The sequence shown here is derived from an EMBL/GenBank/DDBJ whole genome shotgun (WGS) entry which is preliminary data.</text>
</comment>
<dbReference type="RefSeq" id="WP_239117739.1">
    <property type="nucleotide sequence ID" value="NZ_BAAABP010000071.1"/>
</dbReference>
<dbReference type="PIRSF" id="PIRSF002741">
    <property type="entry name" value="MppA"/>
    <property type="match status" value="1"/>
</dbReference>
<dbReference type="Gene3D" id="3.90.76.10">
    <property type="entry name" value="Dipeptide-binding Protein, Domain 1"/>
    <property type="match status" value="1"/>
</dbReference>
<dbReference type="PANTHER" id="PTHR30290">
    <property type="entry name" value="PERIPLASMIC BINDING COMPONENT OF ABC TRANSPORTER"/>
    <property type="match status" value="1"/>
</dbReference>
<keyword evidence="2" id="KW-0732">Signal</keyword>
<dbReference type="PROSITE" id="PS51257">
    <property type="entry name" value="PROKAR_LIPOPROTEIN"/>
    <property type="match status" value="1"/>
</dbReference>
<protein>
    <recommendedName>
        <fullName evidence="3">Solute-binding protein family 5 domain-containing protein</fullName>
    </recommendedName>
</protein>
<proteinExistence type="predicted"/>
<accession>A0A919IY00</accession>
<dbReference type="InterPro" id="IPR030678">
    <property type="entry name" value="Peptide/Ni-bd"/>
</dbReference>
<sequence>MLRHIRVLVIMGVVGVLAACSGTADPRVDQSAAPRTGSTDINAQPRDALKPGGTLHLSIQQWITQYNVGQVDGTQGDGQAILAMTQPRLWYSDESAKPVANPDVLISAGAAGPVVTYRLNPKATWSDSTPITWQDFATQWKTRNGTDKRFQLSSSTGYDVITDVAKGADEREVKVTFREPYADWQSLFDPLLPGSALDTPEKFNTGWLEKIPVWGGPWKIGTADKTSQTITIVPNPAYWGVKPVLDSIVFRALDSAAITDAYLNNEIDQAPARQPDDYKRLSPAPDTRIRTGGRWDQTVLELGSRGPLADVRVRQAIAAAIDRDAIARAQSSGLPFAVHTVGNHFLMPSQDGYQDNAAKFDVAAAGSLLDGAGWTAAADGRSRAKGAQPLKLTYVVSASSTSAVPQLIQNMLAQAGITVELRKVPGNDFFEKYVNRGSFDLVSFRNVDQVFPSLSYPIYLSTGEQNYGRIGTPEIDGLIGQAAAETDHTRQAALLNRIDVLLWQEGHSVPLFQTPQILAVRAGLANFGAYGLRDDRQYTEVGFVR</sequence>
<feature type="chain" id="PRO_5037622429" description="Solute-binding protein family 5 domain-containing protein" evidence="2">
    <location>
        <begin position="19"/>
        <end position="545"/>
    </location>
</feature>
<dbReference type="PANTHER" id="PTHR30290:SF65">
    <property type="entry name" value="MONOACYL PHOSPHATIDYLINOSITOL TETRAMANNOSIDE-BINDING PROTEIN LPQW-RELATED"/>
    <property type="match status" value="1"/>
</dbReference>
<dbReference type="CDD" id="cd08501">
    <property type="entry name" value="PBP2_Lpqw"/>
    <property type="match status" value="1"/>
</dbReference>
<organism evidence="4 5">
    <name type="scientific">Paractinoplanes ferrugineus</name>
    <dbReference type="NCBI Taxonomy" id="113564"/>
    <lineage>
        <taxon>Bacteria</taxon>
        <taxon>Bacillati</taxon>
        <taxon>Actinomycetota</taxon>
        <taxon>Actinomycetes</taxon>
        <taxon>Micromonosporales</taxon>
        <taxon>Micromonosporaceae</taxon>
        <taxon>Paractinoplanes</taxon>
    </lineage>
</organism>
<evidence type="ECO:0000259" key="3">
    <source>
        <dbReference type="Pfam" id="PF00496"/>
    </source>
</evidence>
<evidence type="ECO:0000313" key="4">
    <source>
        <dbReference type="EMBL" id="GIE10520.1"/>
    </source>
</evidence>
<reference evidence="4" key="1">
    <citation type="submission" date="2021-01" db="EMBL/GenBank/DDBJ databases">
        <title>Whole genome shotgun sequence of Actinoplanes ferrugineus NBRC 15555.</title>
        <authorList>
            <person name="Komaki H."/>
            <person name="Tamura T."/>
        </authorList>
    </citation>
    <scope>NUCLEOTIDE SEQUENCE</scope>
    <source>
        <strain evidence="4">NBRC 15555</strain>
    </source>
</reference>
<dbReference type="Gene3D" id="3.10.105.10">
    <property type="entry name" value="Dipeptide-binding Protein, Domain 3"/>
    <property type="match status" value="1"/>
</dbReference>
<evidence type="ECO:0000256" key="1">
    <source>
        <dbReference type="SAM" id="MobiDB-lite"/>
    </source>
</evidence>
<dbReference type="Gene3D" id="3.40.190.10">
    <property type="entry name" value="Periplasmic binding protein-like II"/>
    <property type="match status" value="1"/>
</dbReference>